<evidence type="ECO:0000259" key="2">
    <source>
        <dbReference type="Pfam" id="PF00501"/>
    </source>
</evidence>
<dbReference type="GO" id="GO:0006631">
    <property type="term" value="P:fatty acid metabolic process"/>
    <property type="evidence" value="ECO:0007669"/>
    <property type="project" value="TreeGrafter"/>
</dbReference>
<dbReference type="GO" id="GO:0031956">
    <property type="term" value="F:medium-chain fatty acid-CoA ligase activity"/>
    <property type="evidence" value="ECO:0007669"/>
    <property type="project" value="TreeGrafter"/>
</dbReference>
<dbReference type="PANTHER" id="PTHR43201:SF28">
    <property type="entry name" value="ENZYME, PUTATIVE (AFU_ORTHOLOGUE AFUA_7G01530)-RELATED"/>
    <property type="match status" value="1"/>
</dbReference>
<protein>
    <recommendedName>
        <fullName evidence="6">AMP-dependent synthetase/ligase domain-containing protein</fullName>
    </recommendedName>
</protein>
<keyword evidence="1" id="KW-0812">Transmembrane</keyword>
<organism evidence="4 5">
    <name type="scientific">Talaromyces amestolkiae</name>
    <dbReference type="NCBI Taxonomy" id="1196081"/>
    <lineage>
        <taxon>Eukaryota</taxon>
        <taxon>Fungi</taxon>
        <taxon>Dikarya</taxon>
        <taxon>Ascomycota</taxon>
        <taxon>Pezizomycotina</taxon>
        <taxon>Eurotiomycetes</taxon>
        <taxon>Eurotiomycetidae</taxon>
        <taxon>Eurotiales</taxon>
        <taxon>Trichocomaceae</taxon>
        <taxon>Talaromyces</taxon>
        <taxon>Talaromyces sect. Talaromyces</taxon>
    </lineage>
</organism>
<dbReference type="OrthoDB" id="2962993at2759"/>
<proteinExistence type="predicted"/>
<feature type="domain" description="AMP-dependent synthetase/ligase" evidence="2">
    <location>
        <begin position="273"/>
        <end position="419"/>
    </location>
</feature>
<dbReference type="Pfam" id="PF13193">
    <property type="entry name" value="AMP-binding_C"/>
    <property type="match status" value="1"/>
</dbReference>
<dbReference type="STRING" id="1196081.A0A364LBG5"/>
<evidence type="ECO:0008006" key="6">
    <source>
        <dbReference type="Google" id="ProtNLM"/>
    </source>
</evidence>
<dbReference type="InterPro" id="IPR000873">
    <property type="entry name" value="AMP-dep_synth/lig_dom"/>
</dbReference>
<dbReference type="RefSeq" id="XP_040737666.1">
    <property type="nucleotide sequence ID" value="XM_040882050.1"/>
</dbReference>
<dbReference type="Gene3D" id="3.30.300.30">
    <property type="match status" value="1"/>
</dbReference>
<dbReference type="InterPro" id="IPR045851">
    <property type="entry name" value="AMP-bd_C_sf"/>
</dbReference>
<sequence>MSASIHRTPLLKVLSEQDASSIAIVNQSSGTAFSYGSLLRDVARARHRLLKSVGDRSLTGERIGFMVENGYGYVVTFLAILASSAIALPLAPSHPSSELLYILNDSAATVLMSSATYVKQAEQVLQEGLDNVPVLHKLDTFDKQNEEAIETDWTDAPSDVTSGMMLYTSGTTARPKGVLLREASLLAQAHSLHAAWKYQPSDRLLHILPLHHIHGTVNSLLAPLLAGSSVEFMIGFNAEQVWFRLAAPFLPINGNGMINSMTNGTSSKTISRPITFFTAVPTVWARMLDVFTSLSPELQIAGKEAISVRHLRLNISGSAALPAPTRDAWTELSGGNVLLERYGMTEIGMAISCGLDYSDRVESSVGWPLPSVKVRLVEKNDETGEETIIAHGEEVDSATGEEKQGEIQVWGPTLFSEYWRNPTATEREFTPDGWFKTGDIAIRRAVPGSGEGKSGSWARGPAYFIQGRRSADIIKSGGEKISALEIERELLSHPNVSECAVVGLPSVAWGQKVAAVVVLSEAGKTSTKPWGVKEMRRDLKAHIPPFKIPQDLEIVESIKRNAMGKVNKKDLISDVFGDAERIRRRSISSRK</sequence>
<keyword evidence="5" id="KW-1185">Reference proteome</keyword>
<evidence type="ECO:0000259" key="3">
    <source>
        <dbReference type="Pfam" id="PF13193"/>
    </source>
</evidence>
<accession>A0A364LBG5</accession>
<dbReference type="Gene3D" id="3.40.50.12780">
    <property type="entry name" value="N-terminal domain of ligase-like"/>
    <property type="match status" value="1"/>
</dbReference>
<dbReference type="Pfam" id="PF00501">
    <property type="entry name" value="AMP-binding"/>
    <property type="match status" value="2"/>
</dbReference>
<dbReference type="AlphaFoldDB" id="A0A364LBG5"/>
<dbReference type="InterPro" id="IPR042099">
    <property type="entry name" value="ANL_N_sf"/>
</dbReference>
<feature type="transmembrane region" description="Helical" evidence="1">
    <location>
        <begin position="71"/>
        <end position="91"/>
    </location>
</feature>
<keyword evidence="1" id="KW-0472">Membrane</keyword>
<dbReference type="Proteomes" id="UP000249363">
    <property type="component" value="Unassembled WGS sequence"/>
</dbReference>
<dbReference type="CDD" id="cd05941">
    <property type="entry name" value="MCS"/>
    <property type="match status" value="1"/>
</dbReference>
<comment type="caution">
    <text evidence="4">The sequence shown here is derived from an EMBL/GenBank/DDBJ whole genome shotgun (WGS) entry which is preliminary data.</text>
</comment>
<dbReference type="PANTHER" id="PTHR43201">
    <property type="entry name" value="ACYL-COA SYNTHETASE"/>
    <property type="match status" value="1"/>
</dbReference>
<keyword evidence="1" id="KW-1133">Transmembrane helix</keyword>
<dbReference type="InterPro" id="IPR025110">
    <property type="entry name" value="AMP-bd_C"/>
</dbReference>
<feature type="domain" description="AMP-dependent synthetase/ligase" evidence="2">
    <location>
        <begin position="20"/>
        <end position="244"/>
    </location>
</feature>
<evidence type="ECO:0000313" key="4">
    <source>
        <dbReference type="EMBL" id="RAO73152.1"/>
    </source>
</evidence>
<dbReference type="SUPFAM" id="SSF56801">
    <property type="entry name" value="Acetyl-CoA synthetase-like"/>
    <property type="match status" value="1"/>
</dbReference>
<reference evidence="4 5" key="1">
    <citation type="journal article" date="2017" name="Biotechnol. Biofuels">
        <title>Differential beta-glucosidase expression as a function of carbon source availability in Talaromyces amestolkiae: a genomic and proteomic approach.</title>
        <authorList>
            <person name="de Eugenio L.I."/>
            <person name="Mendez-Liter J.A."/>
            <person name="Nieto-Dominguez M."/>
            <person name="Alonso L."/>
            <person name="Gil-Munoz J."/>
            <person name="Barriuso J."/>
            <person name="Prieto A."/>
            <person name="Martinez M.J."/>
        </authorList>
    </citation>
    <scope>NUCLEOTIDE SEQUENCE [LARGE SCALE GENOMIC DNA]</scope>
    <source>
        <strain evidence="4 5">CIB</strain>
    </source>
</reference>
<dbReference type="GeneID" id="63798378"/>
<dbReference type="EMBL" id="MIKG01000023">
    <property type="protein sequence ID" value="RAO73152.1"/>
    <property type="molecule type" value="Genomic_DNA"/>
</dbReference>
<name>A0A364LBG5_TALAM</name>
<gene>
    <name evidence="4" type="ORF">BHQ10_009164</name>
</gene>
<feature type="domain" description="AMP-binding enzyme C-terminal" evidence="3">
    <location>
        <begin position="485"/>
        <end position="565"/>
    </location>
</feature>
<evidence type="ECO:0000313" key="5">
    <source>
        <dbReference type="Proteomes" id="UP000249363"/>
    </source>
</evidence>
<evidence type="ECO:0000256" key="1">
    <source>
        <dbReference type="SAM" id="Phobius"/>
    </source>
</evidence>